<organism evidence="1 3">
    <name type="scientific">Araneus ventricosus</name>
    <name type="common">Orbweaver spider</name>
    <name type="synonym">Epeira ventricosa</name>
    <dbReference type="NCBI Taxonomy" id="182803"/>
    <lineage>
        <taxon>Eukaryota</taxon>
        <taxon>Metazoa</taxon>
        <taxon>Ecdysozoa</taxon>
        <taxon>Arthropoda</taxon>
        <taxon>Chelicerata</taxon>
        <taxon>Arachnida</taxon>
        <taxon>Araneae</taxon>
        <taxon>Araneomorphae</taxon>
        <taxon>Entelegynae</taxon>
        <taxon>Araneoidea</taxon>
        <taxon>Araneidae</taxon>
        <taxon>Araneus</taxon>
    </lineage>
</organism>
<dbReference type="EMBL" id="BGPR01055757">
    <property type="protein sequence ID" value="GBO32301.1"/>
    <property type="molecule type" value="Genomic_DNA"/>
</dbReference>
<evidence type="ECO:0000313" key="2">
    <source>
        <dbReference type="EMBL" id="GBO32301.1"/>
    </source>
</evidence>
<proteinExistence type="predicted"/>
<evidence type="ECO:0000313" key="1">
    <source>
        <dbReference type="EMBL" id="GBO32293.1"/>
    </source>
</evidence>
<evidence type="ECO:0000313" key="3">
    <source>
        <dbReference type="Proteomes" id="UP000499080"/>
    </source>
</evidence>
<dbReference type="EMBL" id="BGPR01055748">
    <property type="protein sequence ID" value="GBO32293.1"/>
    <property type="molecule type" value="Genomic_DNA"/>
</dbReference>
<gene>
    <name evidence="2" type="ORF">AVEN_156747_1</name>
    <name evidence="1" type="ORF">AVEN_237446_1</name>
</gene>
<dbReference type="AlphaFoldDB" id="A0A4Y2W3M2"/>
<keyword evidence="3" id="KW-1185">Reference proteome</keyword>
<comment type="caution">
    <text evidence="1">The sequence shown here is derived from an EMBL/GenBank/DDBJ whole genome shotgun (WGS) entry which is preliminary data.</text>
</comment>
<feature type="non-terminal residue" evidence="1">
    <location>
        <position position="81"/>
    </location>
</feature>
<reference evidence="1 3" key="1">
    <citation type="journal article" date="2019" name="Sci. Rep.">
        <title>Orb-weaving spider Araneus ventricosus genome elucidates the spidroin gene catalogue.</title>
        <authorList>
            <person name="Kono N."/>
            <person name="Nakamura H."/>
            <person name="Ohtoshi R."/>
            <person name="Moran D.A.P."/>
            <person name="Shinohara A."/>
            <person name="Yoshida Y."/>
            <person name="Fujiwara M."/>
            <person name="Mori M."/>
            <person name="Tomita M."/>
            <person name="Arakawa K."/>
        </authorList>
    </citation>
    <scope>NUCLEOTIDE SEQUENCE [LARGE SCALE GENOMIC DNA]</scope>
</reference>
<dbReference type="Proteomes" id="UP000499080">
    <property type="component" value="Unassembled WGS sequence"/>
</dbReference>
<protein>
    <submittedName>
        <fullName evidence="1">Uncharacterized protein</fullName>
    </submittedName>
</protein>
<accession>A0A4Y2W3M2</accession>
<sequence>MHEYPPPQGDASYHDKLVGPDGQYVAVMNVEDPRVHVALMRNRDMEILLENSCDVTTCRKSYKYRGPQTRVVSPKNLCQSD</sequence>
<name>A0A4Y2W3M2_ARAVE</name>